<accession>A0AAN9EAI7</accession>
<reference evidence="2 3" key="1">
    <citation type="submission" date="2024-01" db="EMBL/GenBank/DDBJ databases">
        <title>The genomes of 5 underutilized Papilionoideae crops provide insights into root nodulation and disease resistanc.</title>
        <authorList>
            <person name="Yuan L."/>
        </authorList>
    </citation>
    <scope>NUCLEOTIDE SEQUENCE [LARGE SCALE GENOMIC DNA]</scope>
    <source>
        <strain evidence="2">ZHUSHIDOU_FW_LH</strain>
        <tissue evidence="2">Leaf</tissue>
    </source>
</reference>
<name>A0AAN9EAI7_CROPI</name>
<evidence type="ECO:0000256" key="1">
    <source>
        <dbReference type="SAM" id="MobiDB-lite"/>
    </source>
</evidence>
<gene>
    <name evidence="2" type="ORF">RIF29_35965</name>
</gene>
<proteinExistence type="predicted"/>
<dbReference type="AlphaFoldDB" id="A0AAN9EAI7"/>
<dbReference type="Proteomes" id="UP001372338">
    <property type="component" value="Unassembled WGS sequence"/>
</dbReference>
<feature type="compositionally biased region" description="Polar residues" evidence="1">
    <location>
        <begin position="73"/>
        <end position="88"/>
    </location>
</feature>
<feature type="region of interest" description="Disordered" evidence="1">
    <location>
        <begin position="189"/>
        <end position="208"/>
    </location>
</feature>
<dbReference type="EMBL" id="JAYWIO010000007">
    <property type="protein sequence ID" value="KAK7252184.1"/>
    <property type="molecule type" value="Genomic_DNA"/>
</dbReference>
<protein>
    <submittedName>
        <fullName evidence="2">Uncharacterized protein</fullName>
    </submittedName>
</protein>
<sequence length="208" mass="23321">MQNKSGNPGKRGTDTNRFEALQQDLDEISELKNDTRDSHDMVAPKVYNKIKRTPRAQVHKQPIPTGPKKKVAIQSSPQAPRIQKSNLKSGELLQKETVITLFPHQVGEARKEKEKEILKIMSQKQDAAWKNYQESKAASDDFIRQHEYPKSDEELAQIYALLDVGKGKPSSSKEPPDIGKGSLEITVAVPERESSLEDIDGINSQHEA</sequence>
<organism evidence="2 3">
    <name type="scientific">Crotalaria pallida</name>
    <name type="common">Smooth rattlebox</name>
    <name type="synonym">Crotalaria striata</name>
    <dbReference type="NCBI Taxonomy" id="3830"/>
    <lineage>
        <taxon>Eukaryota</taxon>
        <taxon>Viridiplantae</taxon>
        <taxon>Streptophyta</taxon>
        <taxon>Embryophyta</taxon>
        <taxon>Tracheophyta</taxon>
        <taxon>Spermatophyta</taxon>
        <taxon>Magnoliopsida</taxon>
        <taxon>eudicotyledons</taxon>
        <taxon>Gunneridae</taxon>
        <taxon>Pentapetalae</taxon>
        <taxon>rosids</taxon>
        <taxon>fabids</taxon>
        <taxon>Fabales</taxon>
        <taxon>Fabaceae</taxon>
        <taxon>Papilionoideae</taxon>
        <taxon>50 kb inversion clade</taxon>
        <taxon>genistoids sensu lato</taxon>
        <taxon>core genistoids</taxon>
        <taxon>Crotalarieae</taxon>
        <taxon>Crotalaria</taxon>
    </lineage>
</organism>
<keyword evidence="3" id="KW-1185">Reference proteome</keyword>
<evidence type="ECO:0000313" key="3">
    <source>
        <dbReference type="Proteomes" id="UP001372338"/>
    </source>
</evidence>
<feature type="region of interest" description="Disordered" evidence="1">
    <location>
        <begin position="54"/>
        <end position="88"/>
    </location>
</feature>
<comment type="caution">
    <text evidence="2">The sequence shown here is derived from an EMBL/GenBank/DDBJ whole genome shotgun (WGS) entry which is preliminary data.</text>
</comment>
<evidence type="ECO:0000313" key="2">
    <source>
        <dbReference type="EMBL" id="KAK7252184.1"/>
    </source>
</evidence>